<dbReference type="EMBL" id="VAHF01000009">
    <property type="protein sequence ID" value="TXG55293.1"/>
    <property type="molecule type" value="Genomic_DNA"/>
</dbReference>
<accession>A0A5C7HDR4</accession>
<feature type="chain" id="PRO_5022840430" description="Bulb-type lectin domain-containing protein" evidence="5">
    <location>
        <begin position="25"/>
        <end position="508"/>
    </location>
</feature>
<dbReference type="CDD" id="cd01098">
    <property type="entry name" value="PAN_AP_plant"/>
    <property type="match status" value="1"/>
</dbReference>
<evidence type="ECO:0000259" key="6">
    <source>
        <dbReference type="PROSITE" id="PS50927"/>
    </source>
</evidence>
<gene>
    <name evidence="8" type="ORF">EZV62_020549</name>
</gene>
<keyword evidence="3" id="KW-0325">Glycoprotein</keyword>
<evidence type="ECO:0008006" key="10">
    <source>
        <dbReference type="Google" id="ProtNLM"/>
    </source>
</evidence>
<dbReference type="PROSITE" id="PS50948">
    <property type="entry name" value="PAN"/>
    <property type="match status" value="1"/>
</dbReference>
<dbReference type="Pfam" id="PF08276">
    <property type="entry name" value="PAN_2"/>
    <property type="match status" value="1"/>
</dbReference>
<keyword evidence="9" id="KW-1185">Reference proteome</keyword>
<organism evidence="8 9">
    <name type="scientific">Acer yangbiense</name>
    <dbReference type="NCBI Taxonomy" id="1000413"/>
    <lineage>
        <taxon>Eukaryota</taxon>
        <taxon>Viridiplantae</taxon>
        <taxon>Streptophyta</taxon>
        <taxon>Embryophyta</taxon>
        <taxon>Tracheophyta</taxon>
        <taxon>Spermatophyta</taxon>
        <taxon>Magnoliopsida</taxon>
        <taxon>eudicotyledons</taxon>
        <taxon>Gunneridae</taxon>
        <taxon>Pentapetalae</taxon>
        <taxon>rosids</taxon>
        <taxon>malvids</taxon>
        <taxon>Sapindales</taxon>
        <taxon>Sapindaceae</taxon>
        <taxon>Hippocastanoideae</taxon>
        <taxon>Acereae</taxon>
        <taxon>Acer</taxon>
    </lineage>
</organism>
<dbReference type="InterPro" id="IPR036426">
    <property type="entry name" value="Bulb-type_lectin_dom_sf"/>
</dbReference>
<dbReference type="Pfam" id="PF01453">
    <property type="entry name" value="B_lectin"/>
    <property type="match status" value="1"/>
</dbReference>
<evidence type="ECO:0000256" key="3">
    <source>
        <dbReference type="ARBA" id="ARBA00023180"/>
    </source>
</evidence>
<dbReference type="Pfam" id="PF00954">
    <property type="entry name" value="S_locus_glycop"/>
    <property type="match status" value="1"/>
</dbReference>
<evidence type="ECO:0000256" key="4">
    <source>
        <dbReference type="SAM" id="Phobius"/>
    </source>
</evidence>
<keyword evidence="1 5" id="KW-0732">Signal</keyword>
<dbReference type="PANTHER" id="PTHR32444:SF235">
    <property type="entry name" value="OS01G0783900 PROTEIN"/>
    <property type="match status" value="1"/>
</dbReference>
<keyword evidence="4" id="KW-0472">Membrane</keyword>
<feature type="domain" description="Apple" evidence="7">
    <location>
        <begin position="349"/>
        <end position="437"/>
    </location>
</feature>
<evidence type="ECO:0000256" key="2">
    <source>
        <dbReference type="ARBA" id="ARBA00023157"/>
    </source>
</evidence>
<dbReference type="InterPro" id="IPR000858">
    <property type="entry name" value="S_locus_glycoprot_dom"/>
</dbReference>
<keyword evidence="2" id="KW-1015">Disulfide bond</keyword>
<dbReference type="Gene3D" id="2.90.10.10">
    <property type="entry name" value="Bulb-type lectin domain"/>
    <property type="match status" value="1"/>
</dbReference>
<dbReference type="PANTHER" id="PTHR32444">
    <property type="entry name" value="BULB-TYPE LECTIN DOMAIN-CONTAINING PROTEIN"/>
    <property type="match status" value="1"/>
</dbReference>
<proteinExistence type="predicted"/>
<name>A0A5C7HDR4_9ROSI</name>
<keyword evidence="4" id="KW-1133">Transmembrane helix</keyword>
<dbReference type="Proteomes" id="UP000323000">
    <property type="component" value="Chromosome 9"/>
</dbReference>
<feature type="domain" description="Bulb-type lectin" evidence="6">
    <location>
        <begin position="26"/>
        <end position="152"/>
    </location>
</feature>
<evidence type="ECO:0000313" key="9">
    <source>
        <dbReference type="Proteomes" id="UP000323000"/>
    </source>
</evidence>
<dbReference type="SUPFAM" id="SSF51110">
    <property type="entry name" value="alpha-D-mannose-specific plant lectins"/>
    <property type="match status" value="1"/>
</dbReference>
<dbReference type="InterPro" id="IPR001480">
    <property type="entry name" value="Bulb-type_lectin_dom"/>
</dbReference>
<dbReference type="OrthoDB" id="1741851at2759"/>
<dbReference type="AlphaFoldDB" id="A0A5C7HDR4"/>
<dbReference type="SMART" id="SM00108">
    <property type="entry name" value="B_lectin"/>
    <property type="match status" value="1"/>
</dbReference>
<dbReference type="InterPro" id="IPR003609">
    <property type="entry name" value="Pan_app"/>
</dbReference>
<keyword evidence="4" id="KW-0812">Transmembrane</keyword>
<protein>
    <recommendedName>
        <fullName evidence="10">Bulb-type lectin domain-containing protein</fullName>
    </recommendedName>
</protein>
<dbReference type="CDD" id="cd00028">
    <property type="entry name" value="B_lectin"/>
    <property type="match status" value="1"/>
</dbReference>
<feature type="signal peptide" evidence="5">
    <location>
        <begin position="1"/>
        <end position="24"/>
    </location>
</feature>
<evidence type="ECO:0000259" key="7">
    <source>
        <dbReference type="PROSITE" id="PS50948"/>
    </source>
</evidence>
<feature type="transmembrane region" description="Helical" evidence="4">
    <location>
        <begin position="463"/>
        <end position="485"/>
    </location>
</feature>
<evidence type="ECO:0000256" key="5">
    <source>
        <dbReference type="SAM" id="SignalP"/>
    </source>
</evidence>
<comment type="caution">
    <text evidence="8">The sequence shown here is derived from an EMBL/GenBank/DDBJ whole genome shotgun (WGS) entry which is preliminary data.</text>
</comment>
<dbReference type="PROSITE" id="PS50927">
    <property type="entry name" value="BULB_LECTIN"/>
    <property type="match status" value="1"/>
</dbReference>
<evidence type="ECO:0000313" key="8">
    <source>
        <dbReference type="EMBL" id="TXG55293.1"/>
    </source>
</evidence>
<evidence type="ECO:0000256" key="1">
    <source>
        <dbReference type="ARBA" id="ARBA00022729"/>
    </source>
</evidence>
<dbReference type="GO" id="GO:0048544">
    <property type="term" value="P:recognition of pollen"/>
    <property type="evidence" value="ECO:0007669"/>
    <property type="project" value="InterPro"/>
</dbReference>
<sequence length="508" mass="57949">MVRSICLACMFILLLSSYLPFYFAKDFLSTSDDFLHDPKTLISAGESFEFGFITIGNDTIGFRRYVGIWYYKSEPKIFVWVANRDNPLTNNTTGFFRIAEDGNLVMFDEHKKLIWKTNLEGWDSFKGTMKLFDDGNLVLFKEEEEGINPVRVIWESFKNPTDTFLPGMFMDEKLILVSWASLDDPAPGEFKFQKEEIKQYIIRKERSIYWKSGVSGDFISESDDMNPSVSSLLSNTNGSHFNLTKLINSSYIPNITTSSSFNVTKTRLVMNYDGNVQYFTLQKESGRWDLTWQEPQDQCNVFRACGNSTSCNSKNNLRCACLPGFEPVSPDNWNSGNISEGCHRKMPLCSNGVENFKSFKPLTVIRVGKADVKFEANNENECKEECLKGCECQAYSFQMPEMSQLRGVKACWIWSDDLNNIQLNNTDEGREIHLRTPLNIGAEANPPKQDGVLDETNKQFKQWPLAFAVTVAIVIALAFTIFYIYTRNKKGQAICLYAFTTVRGMSES</sequence>
<reference evidence="9" key="1">
    <citation type="journal article" date="2019" name="Gigascience">
        <title>De novo genome assembly of the endangered Acer yangbiense, a plant species with extremely small populations endemic to Yunnan Province, China.</title>
        <authorList>
            <person name="Yang J."/>
            <person name="Wariss H.M."/>
            <person name="Tao L."/>
            <person name="Zhang R."/>
            <person name="Yun Q."/>
            <person name="Hollingsworth P."/>
            <person name="Dao Z."/>
            <person name="Luo G."/>
            <person name="Guo H."/>
            <person name="Ma Y."/>
            <person name="Sun W."/>
        </authorList>
    </citation>
    <scope>NUCLEOTIDE SEQUENCE [LARGE SCALE GENOMIC DNA]</scope>
    <source>
        <strain evidence="9">cv. Malutang</strain>
    </source>
</reference>